<sequence>MRSVVLQAPATLSRLITVAYPPRQSGGLSASMPLQNQRSMKEKEKQAIEELPVPSLQSSDSDPTSKAITSAAPASTLAKAFKKSARKVVQEETKAIVLVLDSVGVMFLVAALSPVAENGYSEFCVCVLLFCPPVCTDADLGWSGSVLEQGPTYHAAIYALAGSIFYGCRIWVSFTGYIFYSREPQAQQWILALHDHEVCDLETTDIKAMQ</sequence>
<proteinExistence type="predicted"/>
<protein>
    <submittedName>
        <fullName evidence="3">Uncharacterized protein</fullName>
    </submittedName>
</protein>
<reference evidence="3" key="1">
    <citation type="journal article" date="2019" name="Environ. Microbiol.">
        <title>Fungal ecological strategies reflected in gene transcription - a case study of two litter decomposers.</title>
        <authorList>
            <person name="Barbi F."/>
            <person name="Kohler A."/>
            <person name="Barry K."/>
            <person name="Baskaran P."/>
            <person name="Daum C."/>
            <person name="Fauchery L."/>
            <person name="Ihrmark K."/>
            <person name="Kuo A."/>
            <person name="LaButti K."/>
            <person name="Lipzen A."/>
            <person name="Morin E."/>
            <person name="Grigoriev I.V."/>
            <person name="Henrissat B."/>
            <person name="Lindahl B."/>
            <person name="Martin F."/>
        </authorList>
    </citation>
    <scope>NUCLEOTIDE SEQUENCE</scope>
    <source>
        <strain evidence="3">JB14</strain>
    </source>
</reference>
<feature type="region of interest" description="Disordered" evidence="1">
    <location>
        <begin position="27"/>
        <end position="69"/>
    </location>
</feature>
<evidence type="ECO:0000313" key="4">
    <source>
        <dbReference type="Proteomes" id="UP000799118"/>
    </source>
</evidence>
<keyword evidence="2" id="KW-0472">Membrane</keyword>
<keyword evidence="2" id="KW-1133">Transmembrane helix</keyword>
<organism evidence="3 4">
    <name type="scientific">Gymnopus androsaceus JB14</name>
    <dbReference type="NCBI Taxonomy" id="1447944"/>
    <lineage>
        <taxon>Eukaryota</taxon>
        <taxon>Fungi</taxon>
        <taxon>Dikarya</taxon>
        <taxon>Basidiomycota</taxon>
        <taxon>Agaricomycotina</taxon>
        <taxon>Agaricomycetes</taxon>
        <taxon>Agaricomycetidae</taxon>
        <taxon>Agaricales</taxon>
        <taxon>Marasmiineae</taxon>
        <taxon>Omphalotaceae</taxon>
        <taxon>Gymnopus</taxon>
    </lineage>
</organism>
<feature type="transmembrane region" description="Helical" evidence="2">
    <location>
        <begin position="155"/>
        <end position="180"/>
    </location>
</feature>
<feature type="transmembrane region" description="Helical" evidence="2">
    <location>
        <begin position="95"/>
        <end position="113"/>
    </location>
</feature>
<evidence type="ECO:0000313" key="3">
    <source>
        <dbReference type="EMBL" id="KAE9382949.1"/>
    </source>
</evidence>
<feature type="compositionally biased region" description="Polar residues" evidence="1">
    <location>
        <begin position="55"/>
        <end position="68"/>
    </location>
</feature>
<dbReference type="Proteomes" id="UP000799118">
    <property type="component" value="Unassembled WGS sequence"/>
</dbReference>
<dbReference type="AlphaFoldDB" id="A0A6A4GBR0"/>
<keyword evidence="2" id="KW-0812">Transmembrane</keyword>
<accession>A0A6A4GBR0</accession>
<feature type="compositionally biased region" description="Basic and acidic residues" evidence="1">
    <location>
        <begin position="39"/>
        <end position="48"/>
    </location>
</feature>
<keyword evidence="4" id="KW-1185">Reference proteome</keyword>
<gene>
    <name evidence="3" type="ORF">BT96DRAFT_1009831</name>
</gene>
<feature type="compositionally biased region" description="Polar residues" evidence="1">
    <location>
        <begin position="27"/>
        <end position="38"/>
    </location>
</feature>
<dbReference type="EMBL" id="ML770828">
    <property type="protein sequence ID" value="KAE9382949.1"/>
    <property type="molecule type" value="Genomic_DNA"/>
</dbReference>
<evidence type="ECO:0000256" key="2">
    <source>
        <dbReference type="SAM" id="Phobius"/>
    </source>
</evidence>
<evidence type="ECO:0000256" key="1">
    <source>
        <dbReference type="SAM" id="MobiDB-lite"/>
    </source>
</evidence>
<name>A0A6A4GBR0_9AGAR</name>